<gene>
    <name evidence="6" type="ORF">PACLA_8A018552</name>
</gene>
<keyword evidence="5" id="KW-0106">Calcium</keyword>
<dbReference type="Gene3D" id="1.10.238.10">
    <property type="entry name" value="EF-hand"/>
    <property type="match status" value="1"/>
</dbReference>
<evidence type="ECO:0000313" key="6">
    <source>
        <dbReference type="EMBL" id="CAB4035093.1"/>
    </source>
</evidence>
<dbReference type="PANTHER" id="PTHR46212:SF9">
    <property type="entry name" value="PROGRAMMED CELL DEATH PROTEIN 6"/>
    <property type="match status" value="1"/>
</dbReference>
<sequence length="102" mass="11734">MGTIDRHFLWSIFHRIDKDKNGSISGDELQQALANGTWTAFNPETIRLMMAMFDTDGNGVIDFNEFAALWQYVCDWQETFRSFDLDNSGTIDRHELKSGKPV</sequence>
<keyword evidence="2" id="KW-0963">Cytoplasm</keyword>
<evidence type="ECO:0000256" key="1">
    <source>
        <dbReference type="ARBA" id="ARBA00004496"/>
    </source>
</evidence>
<evidence type="ECO:0000313" key="7">
    <source>
        <dbReference type="Proteomes" id="UP001152795"/>
    </source>
</evidence>
<dbReference type="OrthoDB" id="186625at2759"/>
<organism evidence="6 7">
    <name type="scientific">Paramuricea clavata</name>
    <name type="common">Red gorgonian</name>
    <name type="synonym">Violescent sea-whip</name>
    <dbReference type="NCBI Taxonomy" id="317549"/>
    <lineage>
        <taxon>Eukaryota</taxon>
        <taxon>Metazoa</taxon>
        <taxon>Cnidaria</taxon>
        <taxon>Anthozoa</taxon>
        <taxon>Octocorallia</taxon>
        <taxon>Malacalcyonacea</taxon>
        <taxon>Plexauridae</taxon>
        <taxon>Paramuricea</taxon>
    </lineage>
</organism>
<dbReference type="PANTHER" id="PTHR46212">
    <property type="entry name" value="PEFLIN"/>
    <property type="match status" value="1"/>
</dbReference>
<dbReference type="GO" id="GO:0048306">
    <property type="term" value="F:calcium-dependent protein binding"/>
    <property type="evidence" value="ECO:0007669"/>
    <property type="project" value="UniProtKB-ARBA"/>
</dbReference>
<protein>
    <submittedName>
        <fullName evidence="6">Programmed cell death 6-like</fullName>
    </submittedName>
</protein>
<comment type="caution">
    <text evidence="6">The sequence shown here is derived from an EMBL/GenBank/DDBJ whole genome shotgun (WGS) entry which is preliminary data.</text>
</comment>
<dbReference type="Pfam" id="PF00036">
    <property type="entry name" value="EF-hand_1"/>
    <property type="match status" value="1"/>
</dbReference>
<dbReference type="SMART" id="SM00054">
    <property type="entry name" value="EFh"/>
    <property type="match status" value="3"/>
</dbReference>
<dbReference type="PROSITE" id="PS50222">
    <property type="entry name" value="EF_HAND_2"/>
    <property type="match status" value="2"/>
</dbReference>
<evidence type="ECO:0000256" key="4">
    <source>
        <dbReference type="ARBA" id="ARBA00022737"/>
    </source>
</evidence>
<comment type="subcellular location">
    <subcellularLocation>
        <location evidence="1">Cytoplasm</location>
    </subcellularLocation>
</comment>
<name>A0A7D9LQ19_PARCT</name>
<proteinExistence type="predicted"/>
<reference evidence="6" key="1">
    <citation type="submission" date="2020-04" db="EMBL/GenBank/DDBJ databases">
        <authorList>
            <person name="Alioto T."/>
            <person name="Alioto T."/>
            <person name="Gomez Garrido J."/>
        </authorList>
    </citation>
    <scope>NUCLEOTIDE SEQUENCE</scope>
    <source>
        <strain evidence="6">A484AB</strain>
    </source>
</reference>
<evidence type="ECO:0000256" key="5">
    <source>
        <dbReference type="ARBA" id="ARBA00022837"/>
    </source>
</evidence>
<dbReference type="GO" id="GO:0005737">
    <property type="term" value="C:cytoplasm"/>
    <property type="evidence" value="ECO:0007669"/>
    <property type="project" value="UniProtKB-SubCell"/>
</dbReference>
<evidence type="ECO:0000256" key="2">
    <source>
        <dbReference type="ARBA" id="ARBA00022490"/>
    </source>
</evidence>
<dbReference type="Pfam" id="PF13499">
    <property type="entry name" value="EF-hand_7"/>
    <property type="match status" value="1"/>
</dbReference>
<dbReference type="Proteomes" id="UP001152795">
    <property type="component" value="Unassembled WGS sequence"/>
</dbReference>
<accession>A0A7D9LQ19</accession>
<dbReference type="PROSITE" id="PS00018">
    <property type="entry name" value="EF_HAND_1"/>
    <property type="match status" value="3"/>
</dbReference>
<keyword evidence="7" id="KW-1185">Reference proteome</keyword>
<keyword evidence="3" id="KW-0479">Metal-binding</keyword>
<dbReference type="AlphaFoldDB" id="A0A7D9LQ19"/>
<dbReference type="InterPro" id="IPR051426">
    <property type="entry name" value="Peflin/Sorcin_CaBP"/>
</dbReference>
<dbReference type="InterPro" id="IPR018247">
    <property type="entry name" value="EF_Hand_1_Ca_BS"/>
</dbReference>
<evidence type="ECO:0000256" key="3">
    <source>
        <dbReference type="ARBA" id="ARBA00022723"/>
    </source>
</evidence>
<keyword evidence="4" id="KW-0677">Repeat</keyword>
<dbReference type="EMBL" id="CACRXK020020706">
    <property type="protein sequence ID" value="CAB4035093.1"/>
    <property type="molecule type" value="Genomic_DNA"/>
</dbReference>
<dbReference type="InterPro" id="IPR011992">
    <property type="entry name" value="EF-hand-dom_pair"/>
</dbReference>
<dbReference type="GO" id="GO:0005509">
    <property type="term" value="F:calcium ion binding"/>
    <property type="evidence" value="ECO:0007669"/>
    <property type="project" value="InterPro"/>
</dbReference>
<dbReference type="InterPro" id="IPR002048">
    <property type="entry name" value="EF_hand_dom"/>
</dbReference>
<dbReference type="SUPFAM" id="SSF47473">
    <property type="entry name" value="EF-hand"/>
    <property type="match status" value="1"/>
</dbReference>